<accession>A0A0L8VAY5</accession>
<feature type="transmembrane region" description="Helical" evidence="1">
    <location>
        <begin position="157"/>
        <end position="179"/>
    </location>
</feature>
<feature type="transmembrane region" description="Helical" evidence="1">
    <location>
        <begin position="34"/>
        <end position="58"/>
    </location>
</feature>
<reference evidence="3" key="1">
    <citation type="submission" date="2015-07" db="EMBL/GenBank/DDBJ databases">
        <title>Genome sequencing of Sunxiuqinia dokdonensis strain SK.</title>
        <authorList>
            <person name="Ahn S."/>
            <person name="Kim B.-C."/>
        </authorList>
    </citation>
    <scope>NUCLEOTIDE SEQUENCE [LARGE SCALE GENOMIC DNA]</scope>
    <source>
        <strain evidence="3">SK</strain>
    </source>
</reference>
<feature type="transmembrane region" description="Helical" evidence="1">
    <location>
        <begin position="125"/>
        <end position="145"/>
    </location>
</feature>
<evidence type="ECO:0000256" key="1">
    <source>
        <dbReference type="SAM" id="Phobius"/>
    </source>
</evidence>
<organism evidence="2 3">
    <name type="scientific">Sunxiuqinia dokdonensis</name>
    <dbReference type="NCBI Taxonomy" id="1409788"/>
    <lineage>
        <taxon>Bacteria</taxon>
        <taxon>Pseudomonadati</taxon>
        <taxon>Bacteroidota</taxon>
        <taxon>Bacteroidia</taxon>
        <taxon>Marinilabiliales</taxon>
        <taxon>Prolixibacteraceae</taxon>
        <taxon>Sunxiuqinia</taxon>
    </lineage>
</organism>
<gene>
    <name evidence="2" type="ORF">NC99_18600</name>
</gene>
<feature type="transmembrane region" description="Helical" evidence="1">
    <location>
        <begin position="185"/>
        <end position="207"/>
    </location>
</feature>
<dbReference type="InterPro" id="IPR025495">
    <property type="entry name" value="DUF4386"/>
</dbReference>
<comment type="caution">
    <text evidence="2">The sequence shown here is derived from an EMBL/GenBank/DDBJ whole genome shotgun (WGS) entry which is preliminary data.</text>
</comment>
<keyword evidence="1" id="KW-1133">Transmembrane helix</keyword>
<evidence type="ECO:0008006" key="4">
    <source>
        <dbReference type="Google" id="ProtNLM"/>
    </source>
</evidence>
<dbReference type="Proteomes" id="UP000036958">
    <property type="component" value="Unassembled WGS sequence"/>
</dbReference>
<evidence type="ECO:0000313" key="3">
    <source>
        <dbReference type="Proteomes" id="UP000036958"/>
    </source>
</evidence>
<evidence type="ECO:0000313" key="2">
    <source>
        <dbReference type="EMBL" id="KOH45342.1"/>
    </source>
</evidence>
<keyword evidence="1" id="KW-0812">Transmembrane</keyword>
<protein>
    <recommendedName>
        <fullName evidence="4">DUF4386 domain-containing protein</fullName>
    </recommendedName>
</protein>
<keyword evidence="3" id="KW-1185">Reference proteome</keyword>
<feature type="transmembrane region" description="Helical" evidence="1">
    <location>
        <begin position="70"/>
        <end position="88"/>
    </location>
</feature>
<sequence>MILTGIFAHFFVRAGIIEPGNAAATAQNILNRDFFFRLGLVSDLMFIVSFIFLGLIFYRMFQTTNKHYARALLAVVLVSGAMMGVNVLNQFAAQFVLGGNEYLAVFSEQQLQALSLFFLDLHTHGVHIGHLFYGLWLFALGYLVMKSDLFPGVWAKIFGGLLIAGAVGYEIDFLSYFLFPAYFGAISEFATIPANLGELSLCIWLIFKGAIRKDKHRVVYTAINSEK</sequence>
<proteinExistence type="predicted"/>
<dbReference type="EMBL" id="LGIA01000145">
    <property type="protein sequence ID" value="KOH45342.1"/>
    <property type="molecule type" value="Genomic_DNA"/>
</dbReference>
<dbReference type="Pfam" id="PF14329">
    <property type="entry name" value="DUF4386"/>
    <property type="match status" value="1"/>
</dbReference>
<name>A0A0L8VAY5_9BACT</name>
<dbReference type="AlphaFoldDB" id="A0A0L8VAY5"/>
<keyword evidence="1" id="KW-0472">Membrane</keyword>
<dbReference type="STRING" id="1409788.NC99_18600"/>